<name>A0A2G5ICC1_CERBT</name>
<evidence type="ECO:0000313" key="14">
    <source>
        <dbReference type="Proteomes" id="UP001302367"/>
    </source>
</evidence>
<dbReference type="SUPFAM" id="SSF51182">
    <property type="entry name" value="RmlC-like cupins"/>
    <property type="match status" value="1"/>
</dbReference>
<feature type="compositionally biased region" description="Low complexity" evidence="10">
    <location>
        <begin position="1"/>
        <end position="12"/>
    </location>
</feature>
<keyword evidence="6 8" id="KW-0408">Iron</keyword>
<dbReference type="Proteomes" id="UP001302367">
    <property type="component" value="Chromosome 1"/>
</dbReference>
<evidence type="ECO:0000313" key="12">
    <source>
        <dbReference type="EMBL" id="WPA95660.1"/>
    </source>
</evidence>
<dbReference type="InterPro" id="IPR014710">
    <property type="entry name" value="RmlC-like_jellyroll"/>
</dbReference>
<dbReference type="CDD" id="cd10548">
    <property type="entry name" value="cupin_CDO"/>
    <property type="match status" value="1"/>
</dbReference>
<feature type="binding site" evidence="8">
    <location>
        <position position="213"/>
    </location>
    <ligand>
        <name>Fe cation</name>
        <dbReference type="ChEBI" id="CHEBI:24875"/>
        <note>catalytic</note>
    </ligand>
</feature>
<sequence>MTTTARRASSSAGSLKTASLHDSARGSPEPQLSRRQSLDHEDEFQRLVSDINRILGPSNGIDSASVKVGDLVSAMEAYSSDESEWSRYAFSDAEMAYTRNLVDRGNGKANLLILVWTPGKASPVHDHANAHCVMKVLKGTLEETLYGFPCQANSNLSLLDLDSAEGAALNGNTEHKCSATCPRASSTSKLPVMRKTRYTTDQVTYMSDRLGLHSVGNPSTDPEDFAISLHLYTPPNAASSGCHTYDPNTGKKSSEKHKMNHFYSELGVKM</sequence>
<keyword evidence="3 8" id="KW-0479">Metal-binding</keyword>
<gene>
    <name evidence="11" type="ORF">CB0940_00252</name>
    <name evidence="12" type="ORF">RHO25_000263</name>
</gene>
<comment type="cofactor">
    <cofactor evidence="9">
        <name>Fe cation</name>
        <dbReference type="ChEBI" id="CHEBI:24875"/>
    </cofactor>
    <text evidence="9">Binds 1 Fe cation per subunit.</text>
</comment>
<keyword evidence="5 9" id="KW-0560">Oxidoreductase</keyword>
<dbReference type="GO" id="GO:0019448">
    <property type="term" value="P:L-cysteine catabolic process"/>
    <property type="evidence" value="ECO:0007669"/>
    <property type="project" value="TreeGrafter"/>
</dbReference>
<evidence type="ECO:0000256" key="10">
    <source>
        <dbReference type="SAM" id="MobiDB-lite"/>
    </source>
</evidence>
<feature type="binding site" evidence="8">
    <location>
        <position position="127"/>
    </location>
    <ligand>
        <name>Fe cation</name>
        <dbReference type="ChEBI" id="CHEBI:24875"/>
        <note>catalytic</note>
    </ligand>
</feature>
<dbReference type="GO" id="GO:0008198">
    <property type="term" value="F:ferrous iron binding"/>
    <property type="evidence" value="ECO:0007669"/>
    <property type="project" value="TreeGrafter"/>
</dbReference>
<evidence type="ECO:0000313" key="13">
    <source>
        <dbReference type="Proteomes" id="UP000230605"/>
    </source>
</evidence>
<evidence type="ECO:0000256" key="4">
    <source>
        <dbReference type="ARBA" id="ARBA00022964"/>
    </source>
</evidence>
<comment type="similarity">
    <text evidence="1 9">Belongs to the cysteine dioxygenase family.</text>
</comment>
<reference evidence="11 13" key="1">
    <citation type="submission" date="2015-10" db="EMBL/GenBank/DDBJ databases">
        <title>The cercosporin biosynthetic gene cluster was horizontally transferred to several fungal lineages and shown to be expanded in Cercospora beticola based on microsynteny with recipient genomes.</title>
        <authorList>
            <person name="De Jonge R."/>
            <person name="Ebert M.K."/>
            <person name="Suttle J.C."/>
            <person name="Jurick Ii W.M."/>
            <person name="Secor G.A."/>
            <person name="Thomma B.P."/>
            <person name="Van De Peer Y."/>
            <person name="Bolton M.D."/>
        </authorList>
    </citation>
    <scope>NUCLEOTIDE SEQUENCE [LARGE SCALE GENOMIC DNA]</scope>
    <source>
        <strain evidence="11 13">09-40</strain>
    </source>
</reference>
<dbReference type="Pfam" id="PF05995">
    <property type="entry name" value="CDO_I"/>
    <property type="match status" value="1"/>
</dbReference>
<dbReference type="GO" id="GO:0017172">
    <property type="term" value="F:cysteine dioxygenase activity"/>
    <property type="evidence" value="ECO:0007669"/>
    <property type="project" value="UniProtKB-UniRule"/>
</dbReference>
<proteinExistence type="inferred from homology"/>
<reference evidence="12 14" key="2">
    <citation type="submission" date="2023-09" db="EMBL/GenBank/DDBJ databases">
        <title>Complete-Gapless Cercospora beticola genome.</title>
        <authorList>
            <person name="Wyatt N.A."/>
            <person name="Spanner R.E."/>
            <person name="Bolton M.D."/>
        </authorList>
    </citation>
    <scope>NUCLEOTIDE SEQUENCE [LARGE SCALE GENOMIC DNA]</scope>
    <source>
        <strain evidence="12">Cb09-40</strain>
    </source>
</reference>
<feature type="binding site" evidence="8">
    <location>
        <position position="125"/>
    </location>
    <ligand>
        <name>Fe cation</name>
        <dbReference type="ChEBI" id="CHEBI:24875"/>
        <note>catalytic</note>
    </ligand>
</feature>
<dbReference type="InterPro" id="IPR011051">
    <property type="entry name" value="RmlC_Cupin_sf"/>
</dbReference>
<evidence type="ECO:0000256" key="6">
    <source>
        <dbReference type="ARBA" id="ARBA00023004"/>
    </source>
</evidence>
<dbReference type="AlphaFoldDB" id="A0A2G5ICC1"/>
<dbReference type="EMBL" id="CP134184">
    <property type="protein sequence ID" value="WPA95660.1"/>
    <property type="molecule type" value="Genomic_DNA"/>
</dbReference>
<evidence type="ECO:0000256" key="9">
    <source>
        <dbReference type="RuleBase" id="RU366010"/>
    </source>
</evidence>
<keyword evidence="14" id="KW-1185">Reference proteome</keyword>
<dbReference type="Proteomes" id="UP000230605">
    <property type="component" value="Chromosome 1"/>
</dbReference>
<dbReference type="PANTHER" id="PTHR12918:SF1">
    <property type="entry name" value="CYSTEINE DIOXYGENASE TYPE 1"/>
    <property type="match status" value="1"/>
</dbReference>
<evidence type="ECO:0000256" key="5">
    <source>
        <dbReference type="ARBA" id="ARBA00023002"/>
    </source>
</evidence>
<dbReference type="InterPro" id="IPR010300">
    <property type="entry name" value="CDO_1"/>
</dbReference>
<feature type="region of interest" description="Disordered" evidence="10">
    <location>
        <begin position="1"/>
        <end position="40"/>
    </location>
</feature>
<evidence type="ECO:0000256" key="8">
    <source>
        <dbReference type="PIRSR" id="PIRSR610300-51"/>
    </source>
</evidence>
<evidence type="ECO:0000313" key="11">
    <source>
        <dbReference type="EMBL" id="PIB02362.1"/>
    </source>
</evidence>
<keyword evidence="7" id="KW-0883">Thioether bond</keyword>
<dbReference type="EC" id="1.13.11.20" evidence="2 9"/>
<dbReference type="PANTHER" id="PTHR12918">
    <property type="entry name" value="CYSTEINE DIOXYGENASE"/>
    <property type="match status" value="1"/>
</dbReference>
<feature type="cross-link" description="3'-(S-cysteinyl)-tyrosine (Cys-Tyr)" evidence="7">
    <location>
        <begin position="132"/>
        <end position="232"/>
    </location>
</feature>
<evidence type="ECO:0000256" key="7">
    <source>
        <dbReference type="PIRSR" id="PIRSR610300-50"/>
    </source>
</evidence>
<evidence type="ECO:0000256" key="3">
    <source>
        <dbReference type="ARBA" id="ARBA00022723"/>
    </source>
</evidence>
<organism evidence="11 13">
    <name type="scientific">Cercospora beticola</name>
    <name type="common">Sugarbeet leaf spot fungus</name>
    <dbReference type="NCBI Taxonomy" id="122368"/>
    <lineage>
        <taxon>Eukaryota</taxon>
        <taxon>Fungi</taxon>
        <taxon>Dikarya</taxon>
        <taxon>Ascomycota</taxon>
        <taxon>Pezizomycotina</taxon>
        <taxon>Dothideomycetes</taxon>
        <taxon>Dothideomycetidae</taxon>
        <taxon>Mycosphaerellales</taxon>
        <taxon>Mycosphaerellaceae</taxon>
        <taxon>Cercospora</taxon>
    </lineage>
</organism>
<accession>A0A2G5ICC1</accession>
<dbReference type="EMBL" id="LKMD01000100">
    <property type="protein sequence ID" value="PIB02362.1"/>
    <property type="molecule type" value="Genomic_DNA"/>
</dbReference>
<keyword evidence="4 9" id="KW-0223">Dioxygenase</keyword>
<comment type="catalytic activity">
    <reaction evidence="9">
        <text>L-cysteine + O2 = 3-sulfino-L-alanine + H(+)</text>
        <dbReference type="Rhea" id="RHEA:20441"/>
        <dbReference type="ChEBI" id="CHEBI:15378"/>
        <dbReference type="ChEBI" id="CHEBI:15379"/>
        <dbReference type="ChEBI" id="CHEBI:35235"/>
        <dbReference type="ChEBI" id="CHEBI:61085"/>
        <dbReference type="EC" id="1.13.11.20"/>
    </reaction>
</comment>
<evidence type="ECO:0000256" key="1">
    <source>
        <dbReference type="ARBA" id="ARBA00006622"/>
    </source>
</evidence>
<dbReference type="OrthoDB" id="543511at2759"/>
<evidence type="ECO:0000256" key="2">
    <source>
        <dbReference type="ARBA" id="ARBA00013133"/>
    </source>
</evidence>
<dbReference type="Gene3D" id="2.60.120.10">
    <property type="entry name" value="Jelly Rolls"/>
    <property type="match status" value="1"/>
</dbReference>
<protein>
    <recommendedName>
        <fullName evidence="2 9">Cysteine dioxygenase</fullName>
        <ecNumber evidence="2 9">1.13.11.20</ecNumber>
    </recommendedName>
</protein>